<reference evidence="2" key="1">
    <citation type="submission" date="2021-01" db="UniProtKB">
        <authorList>
            <consortium name="EnsemblMetazoa"/>
        </authorList>
    </citation>
    <scope>IDENTIFICATION</scope>
    <source>
        <strain evidence="2">DH4</strain>
    </source>
</reference>
<dbReference type="InterPro" id="IPR024131">
    <property type="entry name" value="UPF0489"/>
</dbReference>
<gene>
    <name evidence="4" type="primary">LOC725329</name>
</gene>
<dbReference type="RefSeq" id="XP_006565516.2">
    <property type="nucleotide sequence ID" value="XM_006565453.3"/>
</dbReference>
<comment type="similarity">
    <text evidence="1">Belongs to the UPF0489 family.</text>
</comment>
<accession>A0A8B6Z1F3</accession>
<dbReference type="PANTHER" id="PTHR13225:SF3">
    <property type="entry name" value="UPF0489 PROTEIN C5ORF22"/>
    <property type="match status" value="1"/>
</dbReference>
<evidence type="ECO:0000313" key="2">
    <source>
        <dbReference type="EnsemblMetazoa" id="XP_006565516"/>
    </source>
</evidence>
<dbReference type="AlphaFoldDB" id="A0A7M7GXM9"/>
<keyword evidence="3" id="KW-1185">Reference proteome</keyword>
<name>A0A7M7GXM9_APIME</name>
<dbReference type="GeneID" id="725329"/>
<reference evidence="4" key="2">
    <citation type="submission" date="2025-04" db="UniProtKB">
        <authorList>
            <consortium name="RefSeq"/>
        </authorList>
    </citation>
    <scope>IDENTIFICATION</scope>
    <source>
        <strain evidence="4">DH4</strain>
        <tissue evidence="4">Whole body</tissue>
    </source>
</reference>
<proteinExistence type="inferred from homology"/>
<accession>A0A7M7GXM9</accession>
<dbReference type="CTD" id="40083"/>
<organism evidence="2">
    <name type="scientific">Apis mellifera</name>
    <name type="common">Honeybee</name>
    <dbReference type="NCBI Taxonomy" id="7460"/>
    <lineage>
        <taxon>Eukaryota</taxon>
        <taxon>Metazoa</taxon>
        <taxon>Ecdysozoa</taxon>
        <taxon>Arthropoda</taxon>
        <taxon>Hexapoda</taxon>
        <taxon>Insecta</taxon>
        <taxon>Pterygota</taxon>
        <taxon>Neoptera</taxon>
        <taxon>Endopterygota</taxon>
        <taxon>Hymenoptera</taxon>
        <taxon>Apocrita</taxon>
        <taxon>Aculeata</taxon>
        <taxon>Apoidea</taxon>
        <taxon>Anthophila</taxon>
        <taxon>Apidae</taxon>
        <taxon>Apis</taxon>
    </lineage>
</organism>
<evidence type="ECO:0000256" key="1">
    <source>
        <dbReference type="ARBA" id="ARBA00007099"/>
    </source>
</evidence>
<dbReference type="Proteomes" id="UP000005203">
    <property type="component" value="Linkage group LG7"/>
</dbReference>
<dbReference type="Pfam" id="PF12640">
    <property type="entry name" value="UPF0489"/>
    <property type="match status" value="1"/>
</dbReference>
<dbReference type="PANTHER" id="PTHR13225">
    <property type="entry name" value="MISEXPRESSION SUPPRESSOR OF RAS 6"/>
    <property type="match status" value="1"/>
</dbReference>
<dbReference type="EnsemblMetazoa" id="XM_006565453">
    <property type="protein sequence ID" value="XP_006565516"/>
    <property type="gene ID" value="LOC725329"/>
</dbReference>
<evidence type="ECO:0000313" key="4">
    <source>
        <dbReference type="RefSeq" id="XP_006565516.2"/>
    </source>
</evidence>
<sequence>MSLSRKYFKRIPIHIVEDHDEVLSFIYRCLGSKHLPFEGNTFVHLDSHPDMLIPKTMLANTVWDKNQLFSEISIENWILPAAYAGHFKHLIWVKLPWANQIADGVTTFFIGKHKDNGSIRLTCPEPYFVSEGLYTGLEELENTREITLHVMTIGSFIEDPTKKDDFLAVSSVLRQYLPEKDTPYILDIDLDFFSTKNPFKNLYDRVNLYDKLATLYAFHRPDSTDHEDSTDIMATGPIVYVACRLPTSAFEGGHAGSSASQPSTPSSVWFPASWMQISIPADPPRTVRLPSITGGTTNTRSFVSTAIVLRKEETIVGWVDGGGDSLVGHR</sequence>
<protein>
    <submittedName>
        <fullName evidence="4">UPF0489 protein C5orf22 homolog isoform X2</fullName>
    </submittedName>
</protein>
<evidence type="ECO:0000313" key="3">
    <source>
        <dbReference type="Proteomes" id="UP000005203"/>
    </source>
</evidence>